<dbReference type="PANTHER" id="PTHR33527">
    <property type="entry name" value="OS07G0274300 PROTEIN"/>
    <property type="match status" value="1"/>
</dbReference>
<accession>A0A7J7KWR8</accession>
<evidence type="ECO:0000313" key="1">
    <source>
        <dbReference type="EMBL" id="KAF6134768.1"/>
    </source>
</evidence>
<name>A0A7J7KWR8_9MAGN</name>
<protein>
    <submittedName>
        <fullName evidence="1">Uncharacterized protein</fullName>
    </submittedName>
</protein>
<sequence>MAQITTAELHFFHSVDRQVFNRLVIDLSCDITESKKVIALWSWFEEVGCGDFCQCVLQLKDSLLKSVVDEAINCLFCMKLSSLPPHPFNPMLPVTKLLSGMDVSLQFVFDNRSRAQYWIKKSLDEAFNQAFEDIVAKVPYARAMRKSVSPPTVGHVSEDVRTLFMTFSRGYPITETELRTALMRMYGDCLESVQMQDVRSLKDVPHPLFAIVILCSVSMLPKILDGQERRKFIINGKHAFARIYVPRRSSPC</sequence>
<gene>
    <name evidence="1" type="ORF">GIB67_002169</name>
</gene>
<evidence type="ECO:0000313" key="2">
    <source>
        <dbReference type="Proteomes" id="UP000541444"/>
    </source>
</evidence>
<dbReference type="EMBL" id="JACGCM010002827">
    <property type="protein sequence ID" value="KAF6134768.1"/>
    <property type="molecule type" value="Genomic_DNA"/>
</dbReference>
<keyword evidence="2" id="KW-1185">Reference proteome</keyword>
<organism evidence="1 2">
    <name type="scientific">Kingdonia uniflora</name>
    <dbReference type="NCBI Taxonomy" id="39325"/>
    <lineage>
        <taxon>Eukaryota</taxon>
        <taxon>Viridiplantae</taxon>
        <taxon>Streptophyta</taxon>
        <taxon>Embryophyta</taxon>
        <taxon>Tracheophyta</taxon>
        <taxon>Spermatophyta</taxon>
        <taxon>Magnoliopsida</taxon>
        <taxon>Ranunculales</taxon>
        <taxon>Circaeasteraceae</taxon>
        <taxon>Kingdonia</taxon>
    </lineage>
</organism>
<dbReference type="AlphaFoldDB" id="A0A7J7KWR8"/>
<dbReference type="Proteomes" id="UP000541444">
    <property type="component" value="Unassembled WGS sequence"/>
</dbReference>
<dbReference type="PANTHER" id="PTHR33527:SF18">
    <property type="entry name" value="F13O11.17 PROTEIN"/>
    <property type="match status" value="1"/>
</dbReference>
<dbReference type="OrthoDB" id="1882251at2759"/>
<proteinExistence type="predicted"/>
<reference evidence="1 2" key="1">
    <citation type="journal article" date="2020" name="IScience">
        <title>Genome Sequencing of the Endangered Kingdonia uniflora (Circaeasteraceae, Ranunculales) Reveals Potential Mechanisms of Evolutionary Specialization.</title>
        <authorList>
            <person name="Sun Y."/>
            <person name="Deng T."/>
            <person name="Zhang A."/>
            <person name="Moore M.J."/>
            <person name="Landis J.B."/>
            <person name="Lin N."/>
            <person name="Zhang H."/>
            <person name="Zhang X."/>
            <person name="Huang J."/>
            <person name="Zhang X."/>
            <person name="Sun H."/>
            <person name="Wang H."/>
        </authorList>
    </citation>
    <scope>NUCLEOTIDE SEQUENCE [LARGE SCALE GENOMIC DNA]</scope>
    <source>
        <strain evidence="1">TB1705</strain>
        <tissue evidence="1">Leaf</tissue>
    </source>
</reference>
<comment type="caution">
    <text evidence="1">The sequence shown here is derived from an EMBL/GenBank/DDBJ whole genome shotgun (WGS) entry which is preliminary data.</text>
</comment>